<feature type="transmembrane region" description="Helical" evidence="1">
    <location>
        <begin position="107"/>
        <end position="124"/>
    </location>
</feature>
<evidence type="ECO:0000313" key="4">
    <source>
        <dbReference type="Proteomes" id="UP001501081"/>
    </source>
</evidence>
<evidence type="ECO:0000256" key="1">
    <source>
        <dbReference type="SAM" id="Phobius"/>
    </source>
</evidence>
<reference evidence="4" key="1">
    <citation type="journal article" date="2019" name="Int. J. Syst. Evol. Microbiol.">
        <title>The Global Catalogue of Microorganisms (GCM) 10K type strain sequencing project: providing services to taxonomists for standard genome sequencing and annotation.</title>
        <authorList>
            <consortium name="The Broad Institute Genomics Platform"/>
            <consortium name="The Broad Institute Genome Sequencing Center for Infectious Disease"/>
            <person name="Wu L."/>
            <person name="Ma J."/>
        </authorList>
    </citation>
    <scope>NUCLEOTIDE SEQUENCE [LARGE SCALE GENOMIC DNA]</scope>
    <source>
        <strain evidence="4">JCM 17338</strain>
    </source>
</reference>
<name>A0ABP7Q1M1_9SPHI</name>
<dbReference type="InterPro" id="IPR010559">
    <property type="entry name" value="Sig_transdc_His_kin_internal"/>
</dbReference>
<feature type="transmembrane region" description="Helical" evidence="1">
    <location>
        <begin position="64"/>
        <end position="87"/>
    </location>
</feature>
<organism evidence="3 4">
    <name type="scientific">Pedobacter ginsengiterrae</name>
    <dbReference type="NCBI Taxonomy" id="871696"/>
    <lineage>
        <taxon>Bacteria</taxon>
        <taxon>Pseudomonadati</taxon>
        <taxon>Bacteroidota</taxon>
        <taxon>Sphingobacteriia</taxon>
        <taxon>Sphingobacteriales</taxon>
        <taxon>Sphingobacteriaceae</taxon>
        <taxon>Pedobacter</taxon>
    </lineage>
</organism>
<feature type="domain" description="Signal transduction histidine kinase internal region" evidence="2">
    <location>
        <begin position="144"/>
        <end position="219"/>
    </location>
</feature>
<protein>
    <recommendedName>
        <fullName evidence="2">Signal transduction histidine kinase internal region domain-containing protein</fullName>
    </recommendedName>
</protein>
<dbReference type="EMBL" id="BAABAK010000015">
    <property type="protein sequence ID" value="GAA3974688.1"/>
    <property type="molecule type" value="Genomic_DNA"/>
</dbReference>
<keyword evidence="1" id="KW-0472">Membrane</keyword>
<gene>
    <name evidence="3" type="ORF">GCM10022246_28870</name>
</gene>
<dbReference type="Proteomes" id="UP001501081">
    <property type="component" value="Unassembled WGS sequence"/>
</dbReference>
<keyword evidence="1" id="KW-1133">Transmembrane helix</keyword>
<dbReference type="Gene3D" id="3.30.565.10">
    <property type="entry name" value="Histidine kinase-like ATPase, C-terminal domain"/>
    <property type="match status" value="1"/>
</dbReference>
<evidence type="ECO:0000313" key="3">
    <source>
        <dbReference type="EMBL" id="GAA3974688.1"/>
    </source>
</evidence>
<accession>A0ABP7Q1M1</accession>
<dbReference type="InterPro" id="IPR050640">
    <property type="entry name" value="Bact_2-comp_sensor_kinase"/>
</dbReference>
<dbReference type="Pfam" id="PF06580">
    <property type="entry name" value="His_kinase"/>
    <property type="match status" value="1"/>
</dbReference>
<comment type="caution">
    <text evidence="3">The sequence shown here is derived from an EMBL/GenBank/DDBJ whole genome shotgun (WGS) entry which is preliminary data.</text>
</comment>
<feature type="transmembrane region" description="Helical" evidence="1">
    <location>
        <begin position="34"/>
        <end position="52"/>
    </location>
</feature>
<keyword evidence="1" id="KW-0812">Transmembrane</keyword>
<sequence>MADHLSGSVNEFSNGKGVAGFFQNLIHVFLNTSFYVFLLDAILTYLLFFYLYPRKGTIITTLVYLIIAIPLMISLRYLIEEIIIFAITGHHNYGTNARTAKIYIPDNIYFTIYFSLLSIVFFGVQYERFSKLKKQALELQARNAELSFLKSQINPHFLFNNLNSIYTLIYQKSENALPAVSKLSELLRYMLYQKEDLVLLSKEISYLHNFIDLQLMRYDFTPCININIEEGIDEGLTITPLTLIPFVENAFKHGDLKTTEYPLSITISVKDKWLYFNIKNKKNNMHKDETGGIGLENVRKRLELLKPNDFELKIIENNNIFDVKLKMTING</sequence>
<evidence type="ECO:0000259" key="2">
    <source>
        <dbReference type="Pfam" id="PF06580"/>
    </source>
</evidence>
<proteinExistence type="predicted"/>
<dbReference type="PANTHER" id="PTHR34220:SF7">
    <property type="entry name" value="SENSOR HISTIDINE KINASE YPDA"/>
    <property type="match status" value="1"/>
</dbReference>
<dbReference type="PANTHER" id="PTHR34220">
    <property type="entry name" value="SENSOR HISTIDINE KINASE YPDA"/>
    <property type="match status" value="1"/>
</dbReference>
<dbReference type="InterPro" id="IPR036890">
    <property type="entry name" value="HATPase_C_sf"/>
</dbReference>
<keyword evidence="4" id="KW-1185">Reference proteome</keyword>